<dbReference type="Gene3D" id="1.20.58.1290">
    <property type="entry name" value="CarD-like, C-terminal domain"/>
    <property type="match status" value="1"/>
</dbReference>
<dbReference type="PANTHER" id="PTHR38447">
    <property type="entry name" value="TRANSCRIPTION FACTOR YDEB-RELATED"/>
    <property type="match status" value="1"/>
</dbReference>
<evidence type="ECO:0000313" key="2">
    <source>
        <dbReference type="EMBL" id="MEE2030981.1"/>
    </source>
</evidence>
<accession>A0ABU7JLR5</accession>
<dbReference type="InterPro" id="IPR036101">
    <property type="entry name" value="CarD-like/TRCF_RID_sf"/>
</dbReference>
<dbReference type="Pfam" id="PF21095">
    <property type="entry name" value="CarD_C"/>
    <property type="match status" value="1"/>
</dbReference>
<evidence type="ECO:0000259" key="1">
    <source>
        <dbReference type="SMART" id="SM01058"/>
    </source>
</evidence>
<name>A0ABU7JLR5_9NOCA</name>
<reference evidence="2 3" key="1">
    <citation type="submission" date="2023-08" db="EMBL/GenBank/DDBJ databases">
        <authorList>
            <person name="Girao M."/>
            <person name="Carvalho M.F."/>
        </authorList>
    </citation>
    <scope>NUCLEOTIDE SEQUENCE [LARGE SCALE GENOMIC DNA]</scope>
    <source>
        <strain evidence="2 3">CC-R104</strain>
    </source>
</reference>
<evidence type="ECO:0000313" key="3">
    <source>
        <dbReference type="Proteomes" id="UP001331936"/>
    </source>
</evidence>
<dbReference type="SMART" id="SM01058">
    <property type="entry name" value="CarD_TRCF"/>
    <property type="match status" value="1"/>
</dbReference>
<dbReference type="InterPro" id="IPR048792">
    <property type="entry name" value="CarD_C"/>
</dbReference>
<dbReference type="SUPFAM" id="SSF141259">
    <property type="entry name" value="CarD-like"/>
    <property type="match status" value="1"/>
</dbReference>
<sequence>MQFSAGQIIVHPHHGPTTVTDVTSRIIKGASVTYLGLRVHKTDMTVHVPFDRAEELGLRKVYDTDELAELFDVLRAPTGHEEEAWSRRFKDNQEKIKLGDLLVTAGVVRDLTRRERDRGLSTGEKNMLRTARLPVATELALALEVSDEKAEGLIDAAILDPESHRDREQTAVG</sequence>
<dbReference type="InterPro" id="IPR052531">
    <property type="entry name" value="CarD-like_regulator"/>
</dbReference>
<organism evidence="2 3">
    <name type="scientific">Rhodococcus chondri</name>
    <dbReference type="NCBI Taxonomy" id="3065941"/>
    <lineage>
        <taxon>Bacteria</taxon>
        <taxon>Bacillati</taxon>
        <taxon>Actinomycetota</taxon>
        <taxon>Actinomycetes</taxon>
        <taxon>Mycobacteriales</taxon>
        <taxon>Nocardiaceae</taxon>
        <taxon>Rhodococcus</taxon>
    </lineage>
</organism>
<feature type="domain" description="CarD-like/TRCF RNAP-interacting" evidence="1">
    <location>
        <begin position="2"/>
        <end position="112"/>
    </location>
</feature>
<dbReference type="Gene3D" id="2.40.10.170">
    <property type="match status" value="1"/>
</dbReference>
<dbReference type="Pfam" id="PF02559">
    <property type="entry name" value="CarD_TRCF_RID"/>
    <property type="match status" value="1"/>
</dbReference>
<protein>
    <submittedName>
        <fullName evidence="2">CarD family transcriptional regulator</fullName>
    </submittedName>
</protein>
<dbReference type="EMBL" id="JAUZMZ010000007">
    <property type="protein sequence ID" value="MEE2030981.1"/>
    <property type="molecule type" value="Genomic_DNA"/>
</dbReference>
<dbReference type="PANTHER" id="PTHR38447:SF1">
    <property type="entry name" value="RNA POLYMERASE-BINDING TRANSCRIPTION FACTOR CARD"/>
    <property type="match status" value="1"/>
</dbReference>
<comment type="caution">
    <text evidence="2">The sequence shown here is derived from an EMBL/GenBank/DDBJ whole genome shotgun (WGS) entry which is preliminary data.</text>
</comment>
<proteinExistence type="predicted"/>
<keyword evidence="3" id="KW-1185">Reference proteome</keyword>
<gene>
    <name evidence="2" type="ORF">Q8814_02430</name>
</gene>
<dbReference type="Proteomes" id="UP001331936">
    <property type="component" value="Unassembled WGS sequence"/>
</dbReference>
<dbReference type="InterPro" id="IPR003711">
    <property type="entry name" value="CarD-like/TRCF_RID"/>
</dbReference>
<dbReference type="InterPro" id="IPR042215">
    <property type="entry name" value="CarD-like_C"/>
</dbReference>
<dbReference type="RefSeq" id="WP_330150401.1">
    <property type="nucleotide sequence ID" value="NZ_JAUZMZ010000007.1"/>
</dbReference>